<feature type="compositionally biased region" description="Basic residues" evidence="1">
    <location>
        <begin position="100"/>
        <end position="109"/>
    </location>
</feature>
<protein>
    <submittedName>
        <fullName evidence="2">Unnamed protein product</fullName>
    </submittedName>
</protein>
<sequence>MEASQDAAKIASSTQLARFAVYYWSMITLTASTQDTQCIRQYLRECKAQPTDTETTGFRIVDPTERPSINSVVGNEDEESYATPGRDAAIETSPGAIGVRRPRVPRSRSRTSIATTPSAPQTPNRPSAHPRTPTLQTPLRRSARRKTPTPQALEVELNQVNEEDALNDIGDDVDGVEIFPHWEEYLDEVFGDDELEREFADSNCDDSNTSNSTSTTSFVTNLASSSNSVFTTNEAPAATSNSTSTTAFVTNLVSFSNPAFTTNEASAGNSARDQLPTLPCCFRVRTKALQTYLNGVEVER</sequence>
<reference evidence="2" key="1">
    <citation type="submission" date="2023-04" db="EMBL/GenBank/DDBJ databases">
        <title>Phytophthora lilii NBRC 32176.</title>
        <authorList>
            <person name="Ichikawa N."/>
            <person name="Sato H."/>
            <person name="Tonouchi N."/>
        </authorList>
    </citation>
    <scope>NUCLEOTIDE SEQUENCE</scope>
    <source>
        <strain evidence="2">NBRC 32176</strain>
    </source>
</reference>
<evidence type="ECO:0000256" key="1">
    <source>
        <dbReference type="SAM" id="MobiDB-lite"/>
    </source>
</evidence>
<proteinExistence type="predicted"/>
<comment type="caution">
    <text evidence="2">The sequence shown here is derived from an EMBL/GenBank/DDBJ whole genome shotgun (WGS) entry which is preliminary data.</text>
</comment>
<evidence type="ECO:0000313" key="3">
    <source>
        <dbReference type="Proteomes" id="UP001165083"/>
    </source>
</evidence>
<gene>
    <name evidence="2" type="ORF">Plil01_001585000</name>
</gene>
<feature type="region of interest" description="Disordered" evidence="1">
    <location>
        <begin position="65"/>
        <end position="151"/>
    </location>
</feature>
<accession>A0A9W6XFY4</accession>
<organism evidence="2 3">
    <name type="scientific">Phytophthora lilii</name>
    <dbReference type="NCBI Taxonomy" id="2077276"/>
    <lineage>
        <taxon>Eukaryota</taxon>
        <taxon>Sar</taxon>
        <taxon>Stramenopiles</taxon>
        <taxon>Oomycota</taxon>
        <taxon>Peronosporomycetes</taxon>
        <taxon>Peronosporales</taxon>
        <taxon>Peronosporaceae</taxon>
        <taxon>Phytophthora</taxon>
    </lineage>
</organism>
<name>A0A9W6XFY4_9STRA</name>
<evidence type="ECO:0000313" key="2">
    <source>
        <dbReference type="EMBL" id="GMF37711.1"/>
    </source>
</evidence>
<keyword evidence="3" id="KW-1185">Reference proteome</keyword>
<dbReference type="Proteomes" id="UP001165083">
    <property type="component" value="Unassembled WGS sequence"/>
</dbReference>
<feature type="compositionally biased region" description="Polar residues" evidence="1">
    <location>
        <begin position="111"/>
        <end position="125"/>
    </location>
</feature>
<dbReference type="AlphaFoldDB" id="A0A9W6XFY4"/>
<dbReference type="EMBL" id="BSXW01001569">
    <property type="protein sequence ID" value="GMF37711.1"/>
    <property type="molecule type" value="Genomic_DNA"/>
</dbReference>